<name>A0ABT7XQR4_9NEIS</name>
<dbReference type="SUPFAM" id="SSF53474">
    <property type="entry name" value="alpha/beta-Hydrolases"/>
    <property type="match status" value="1"/>
</dbReference>
<feature type="compositionally biased region" description="Low complexity" evidence="1">
    <location>
        <begin position="764"/>
        <end position="795"/>
    </location>
</feature>
<dbReference type="Pfam" id="PF11339">
    <property type="entry name" value="DUF3141"/>
    <property type="match status" value="1"/>
</dbReference>
<accession>A0ABT7XQR4</accession>
<dbReference type="RefSeq" id="WP_289830778.1">
    <property type="nucleotide sequence ID" value="NZ_JAUEDK010000026.1"/>
</dbReference>
<evidence type="ECO:0000313" key="2">
    <source>
        <dbReference type="EMBL" id="MDN0076125.1"/>
    </source>
</evidence>
<dbReference type="Gene3D" id="3.40.50.1820">
    <property type="entry name" value="alpha/beta hydrolase"/>
    <property type="match status" value="1"/>
</dbReference>
<reference evidence="2" key="1">
    <citation type="submission" date="2023-06" db="EMBL/GenBank/DDBJ databases">
        <authorList>
            <person name="Zhang S."/>
        </authorList>
    </citation>
    <scope>NUCLEOTIDE SEQUENCE</scope>
    <source>
        <strain evidence="2">SG2303</strain>
    </source>
</reference>
<proteinExistence type="predicted"/>
<dbReference type="Proteomes" id="UP001168540">
    <property type="component" value="Unassembled WGS sequence"/>
</dbReference>
<sequence>MLSQTAAFSVVPSGASDITSYWVDTWQRSILFLDVLRERGNVFLEHAMSGKPPVLVFDYEVIVDGRELERPANYALAAIKPPAACPPTDPKKRPFVVIDPRAGHGPGIGGFKMDSEIGIALQQGHPCYFVMFYPQPEPEQTLASVGLAEKVFLEKVNELHPDAPGKPFVIGNCQGGWALALVAALYPELVGPILLAGSPLSYWAGVEGKNPMRYTGGLMGGTWAASFAGDIGNGQFDGAYLVNNFEQLDPANTYWNKLYRLYDKVDTERERFLEFERWWGGHFILNKAEMEWITQNLFVGNRLTAGDLYTADGKRRIDLHNIRSPIMVFASWGDNITPPQQALNWIPDLYDSVEDIRVNEQTIVYCLHEKVGHLGIFVSAGVATKEHNEFATALDLIDVLPPGLYEAVIQDTHPETPGLEYAEGRYVIRFEPRDVSDILALDDGREDERAFEVVRRVAEINQTMYDNFVSPWVRAFSNDYTALLLRNLNPARFGRALFSDLNPTLWAVRPIAEAVRAYRQPVADDNPLRQMQEKASEAITDALDNYRDSRDALQEHVFKTVYESPWLAAMVGLQPPRERRAAARRHSWAHDEMLRLKRLALDGGFEQGSLLEGYLRLMIYVAIGTGVVDERPFNGIRRVMRDTGLDKTITLERLKETIKQQTYLVRADEERALAGLPQLLTDPHERRRAFTLMRELLELCGPISEGKIERLKRVAQVLELDAGHVGESVLARAAAAEAEPAPVAGDTAVVAPVESKPVTKRVASKSTAKPAAAKTTAKPAASAKPPAASAGSKPAASRRKPAAAKPVPDSAVSAAAAPVSAEPEYLKVTDRLESVMPPAANAPVAPSGKTETAPVQGKPAGESE</sequence>
<feature type="compositionally biased region" description="Low complexity" evidence="1">
    <location>
        <begin position="803"/>
        <end position="821"/>
    </location>
</feature>
<comment type="caution">
    <text evidence="2">The sequence shown here is derived from an EMBL/GenBank/DDBJ whole genome shotgun (WGS) entry which is preliminary data.</text>
</comment>
<evidence type="ECO:0000313" key="3">
    <source>
        <dbReference type="Proteomes" id="UP001168540"/>
    </source>
</evidence>
<dbReference type="EMBL" id="JAUEDK010000026">
    <property type="protein sequence ID" value="MDN0076125.1"/>
    <property type="molecule type" value="Genomic_DNA"/>
</dbReference>
<dbReference type="SUPFAM" id="SSF158682">
    <property type="entry name" value="TerB-like"/>
    <property type="match status" value="1"/>
</dbReference>
<dbReference type="PANTHER" id="PTHR36837">
    <property type="entry name" value="POLY(3-HYDROXYALKANOATE) POLYMERASE SUBUNIT PHAC"/>
    <property type="match status" value="1"/>
</dbReference>
<protein>
    <submittedName>
        <fullName evidence="2">DUF3141 domain-containing protein</fullName>
    </submittedName>
</protein>
<organism evidence="2 3">
    <name type="scientific">Crenobacter oryzisoli</name>
    <dbReference type="NCBI Taxonomy" id="3056844"/>
    <lineage>
        <taxon>Bacteria</taxon>
        <taxon>Pseudomonadati</taxon>
        <taxon>Pseudomonadota</taxon>
        <taxon>Betaproteobacteria</taxon>
        <taxon>Neisseriales</taxon>
        <taxon>Neisseriaceae</taxon>
        <taxon>Crenobacter</taxon>
    </lineage>
</organism>
<keyword evidence="3" id="KW-1185">Reference proteome</keyword>
<dbReference type="InterPro" id="IPR029024">
    <property type="entry name" value="TerB-like"/>
</dbReference>
<feature type="compositionally biased region" description="Low complexity" evidence="1">
    <location>
        <begin position="837"/>
        <end position="846"/>
    </location>
</feature>
<dbReference type="InterPro" id="IPR051321">
    <property type="entry name" value="PHA/PHB_synthase"/>
</dbReference>
<feature type="region of interest" description="Disordered" evidence="1">
    <location>
        <begin position="757"/>
        <end position="823"/>
    </location>
</feature>
<dbReference type="PANTHER" id="PTHR36837:SF2">
    <property type="entry name" value="POLY(3-HYDROXYALKANOATE) POLYMERASE SUBUNIT PHAC"/>
    <property type="match status" value="1"/>
</dbReference>
<dbReference type="InterPro" id="IPR029058">
    <property type="entry name" value="AB_hydrolase_fold"/>
</dbReference>
<feature type="region of interest" description="Disordered" evidence="1">
    <location>
        <begin position="837"/>
        <end position="864"/>
    </location>
</feature>
<gene>
    <name evidence="2" type="ORF">QU481_14640</name>
</gene>
<evidence type="ECO:0000256" key="1">
    <source>
        <dbReference type="SAM" id="MobiDB-lite"/>
    </source>
</evidence>
<dbReference type="InterPro" id="IPR024501">
    <property type="entry name" value="DUF3141"/>
</dbReference>